<name>A0ABR0QQQ9_GOSAR</name>
<dbReference type="Proteomes" id="UP001358586">
    <property type="component" value="Chromosome 2"/>
</dbReference>
<keyword evidence="2" id="KW-1185">Reference proteome</keyword>
<proteinExistence type="predicted"/>
<accession>A0ABR0QQQ9</accession>
<dbReference type="PANTHER" id="PTHR47481:SF30">
    <property type="entry name" value="CCHC-TYPE DOMAIN-CONTAINING PROTEIN"/>
    <property type="match status" value="1"/>
</dbReference>
<reference evidence="1 2" key="1">
    <citation type="submission" date="2023-03" db="EMBL/GenBank/DDBJ databases">
        <title>WGS of Gossypium arboreum.</title>
        <authorList>
            <person name="Yu D."/>
        </authorList>
    </citation>
    <scope>NUCLEOTIDE SEQUENCE [LARGE SCALE GENOMIC DNA]</scope>
    <source>
        <tissue evidence="1">Leaf</tissue>
    </source>
</reference>
<evidence type="ECO:0000313" key="2">
    <source>
        <dbReference type="Proteomes" id="UP001358586"/>
    </source>
</evidence>
<comment type="caution">
    <text evidence="1">The sequence shown here is derived from an EMBL/GenBank/DDBJ whole genome shotgun (WGS) entry which is preliminary data.</text>
</comment>
<evidence type="ECO:0000313" key="1">
    <source>
        <dbReference type="EMBL" id="KAK5841647.1"/>
    </source>
</evidence>
<organism evidence="1 2">
    <name type="scientific">Gossypium arboreum</name>
    <name type="common">Tree cotton</name>
    <name type="synonym">Gossypium nanking</name>
    <dbReference type="NCBI Taxonomy" id="29729"/>
    <lineage>
        <taxon>Eukaryota</taxon>
        <taxon>Viridiplantae</taxon>
        <taxon>Streptophyta</taxon>
        <taxon>Embryophyta</taxon>
        <taxon>Tracheophyta</taxon>
        <taxon>Spermatophyta</taxon>
        <taxon>Magnoliopsida</taxon>
        <taxon>eudicotyledons</taxon>
        <taxon>Gunneridae</taxon>
        <taxon>Pentapetalae</taxon>
        <taxon>rosids</taxon>
        <taxon>malvids</taxon>
        <taxon>Malvales</taxon>
        <taxon>Malvaceae</taxon>
        <taxon>Malvoideae</taxon>
        <taxon>Gossypium</taxon>
    </lineage>
</organism>
<gene>
    <name evidence="1" type="ORF">PVK06_003968</name>
</gene>
<dbReference type="PANTHER" id="PTHR47481">
    <property type="match status" value="1"/>
</dbReference>
<protein>
    <submittedName>
        <fullName evidence="1">Uncharacterized protein</fullName>
    </submittedName>
</protein>
<sequence>MKDFMIKVKGYYDSLASCGKVISEHAHVTAILNGFSLKYESVITVIIASQLPSSVQTITIMFFNVEARMQSTVVEIPSSAIMITHQQIASVVDNNSIPTYRPTLSSSRG</sequence>
<dbReference type="EMBL" id="JARKNE010000002">
    <property type="protein sequence ID" value="KAK5841647.1"/>
    <property type="molecule type" value="Genomic_DNA"/>
</dbReference>